<dbReference type="Pfam" id="PF04822">
    <property type="entry name" value="Takusan"/>
    <property type="match status" value="1"/>
</dbReference>
<keyword evidence="1" id="KW-0175">Coiled coil</keyword>
<organism evidence="4 5">
    <name type="scientific">Mesocricetus auratus</name>
    <name type="common">Golden hamster</name>
    <dbReference type="NCBI Taxonomy" id="10036"/>
    <lineage>
        <taxon>Eukaryota</taxon>
        <taxon>Metazoa</taxon>
        <taxon>Chordata</taxon>
        <taxon>Craniata</taxon>
        <taxon>Vertebrata</taxon>
        <taxon>Euteleostomi</taxon>
        <taxon>Mammalia</taxon>
        <taxon>Eutheria</taxon>
        <taxon>Euarchontoglires</taxon>
        <taxon>Glires</taxon>
        <taxon>Rodentia</taxon>
        <taxon>Myomorpha</taxon>
        <taxon>Muroidea</taxon>
        <taxon>Cricetidae</taxon>
        <taxon>Cricetinae</taxon>
        <taxon>Mesocricetus</taxon>
    </lineage>
</organism>
<evidence type="ECO:0000259" key="3">
    <source>
        <dbReference type="Pfam" id="PF04822"/>
    </source>
</evidence>
<evidence type="ECO:0000256" key="1">
    <source>
        <dbReference type="SAM" id="Coils"/>
    </source>
</evidence>
<evidence type="ECO:0000313" key="5">
    <source>
        <dbReference type="RefSeq" id="XP_040596937.1"/>
    </source>
</evidence>
<sequence>MFSRLRSIFGRRNGQHGETRVRKKEAGPRSHWKTWFWGRHRTTEEAPSQLSTYTKQDKQMEKLEELTIKLQSIKNEQIELSAILESYTKIDFYNRLKSFEMMKKVHKQVMCDLQRFPLEISDNLNKCKQLIEENNKCYSFLHRIGLPDLTQLKNNVHALKLENEKLLEEQIALQETCEEVKKLLKEVQEKICDPCAEQHKEEESLDERPKNLMKQKQLITQHRDLAEKMEHPFSVLEKMSEPKSEGVLRTMSGNLQCELEPVAAQEESLLQKELLQQEH</sequence>
<feature type="domain" description="Disks large homolog 5 N-terminal" evidence="3">
    <location>
        <begin position="46"/>
        <end position="122"/>
    </location>
</feature>
<dbReference type="GeneID" id="121138247"/>
<evidence type="ECO:0000256" key="2">
    <source>
        <dbReference type="SAM" id="MobiDB-lite"/>
    </source>
</evidence>
<evidence type="ECO:0000313" key="4">
    <source>
        <dbReference type="Proteomes" id="UP000886700"/>
    </source>
</evidence>
<feature type="region of interest" description="Disordered" evidence="2">
    <location>
        <begin position="1"/>
        <end position="26"/>
    </location>
</feature>
<dbReference type="Proteomes" id="UP000886700">
    <property type="component" value="Unplaced"/>
</dbReference>
<accession>A0ABM2X200</accession>
<gene>
    <name evidence="5" type="primary">LOC121138247</name>
</gene>
<keyword evidence="4" id="KW-1185">Reference proteome</keyword>
<dbReference type="InterPro" id="IPR006907">
    <property type="entry name" value="DLG5_N"/>
</dbReference>
<feature type="compositionally biased region" description="Basic and acidic residues" evidence="2">
    <location>
        <begin position="15"/>
        <end position="26"/>
    </location>
</feature>
<proteinExistence type="predicted"/>
<dbReference type="RefSeq" id="XP_040596937.1">
    <property type="nucleotide sequence ID" value="XM_040741003.1"/>
</dbReference>
<dbReference type="PANTHER" id="PTHR21558">
    <property type="entry name" value="SPEER/SPETEX"/>
    <property type="match status" value="1"/>
</dbReference>
<protein>
    <submittedName>
        <fullName evidence="5">Uncharacterized protein LOC121138247 isoform X1</fullName>
    </submittedName>
</protein>
<feature type="coiled-coil region" evidence="1">
    <location>
        <begin position="149"/>
        <end position="190"/>
    </location>
</feature>
<reference evidence="5" key="1">
    <citation type="submission" date="2025-08" db="UniProtKB">
        <authorList>
            <consortium name="RefSeq"/>
        </authorList>
    </citation>
    <scope>IDENTIFICATION</scope>
    <source>
        <tissue evidence="5">Liver</tissue>
    </source>
</reference>
<name>A0ABM2X200_MESAU</name>